<keyword evidence="3" id="KW-1185">Reference proteome</keyword>
<name>A0A7X0H5K7_9BACT</name>
<sequence length="122" mass="13779">MPETAPRYRRDLFRASLEVLVLSVLADRPAHGYAIQKQLQLTTGQPLPYGTLYPLLHRLAEQGLIHAEAATVGGRARKRYRVTDVGREQYRAYAADWQAMLAQMQSVVLPSLRRIARPTLPV</sequence>
<proteinExistence type="predicted"/>
<dbReference type="InterPro" id="IPR052509">
    <property type="entry name" value="Metal_resp_DNA-bind_regulator"/>
</dbReference>
<dbReference type="InterPro" id="IPR036388">
    <property type="entry name" value="WH-like_DNA-bd_sf"/>
</dbReference>
<comment type="caution">
    <text evidence="2">The sequence shown here is derived from an EMBL/GenBank/DDBJ whole genome shotgun (WGS) entry which is preliminary data.</text>
</comment>
<evidence type="ECO:0000313" key="3">
    <source>
        <dbReference type="Proteomes" id="UP000541810"/>
    </source>
</evidence>
<dbReference type="GO" id="GO:0003677">
    <property type="term" value="F:DNA binding"/>
    <property type="evidence" value="ECO:0007669"/>
    <property type="project" value="UniProtKB-KW"/>
</dbReference>
<keyword evidence="2" id="KW-0238">DNA-binding</keyword>
<dbReference type="SUPFAM" id="SSF46785">
    <property type="entry name" value="Winged helix' DNA-binding domain"/>
    <property type="match status" value="1"/>
</dbReference>
<dbReference type="PANTHER" id="PTHR33169:SF14">
    <property type="entry name" value="TRANSCRIPTIONAL REGULATOR RV3488"/>
    <property type="match status" value="1"/>
</dbReference>
<dbReference type="InterPro" id="IPR005149">
    <property type="entry name" value="Tscrpt_reg_PadR_N"/>
</dbReference>
<feature type="domain" description="Transcription regulator PadR N-terminal" evidence="1">
    <location>
        <begin position="21"/>
        <end position="91"/>
    </location>
</feature>
<dbReference type="RefSeq" id="WP_184677268.1">
    <property type="nucleotide sequence ID" value="NZ_JACHGY010000001.1"/>
</dbReference>
<dbReference type="Pfam" id="PF03551">
    <property type="entry name" value="PadR"/>
    <property type="match status" value="1"/>
</dbReference>
<dbReference type="AlphaFoldDB" id="A0A7X0H5K7"/>
<dbReference type="EMBL" id="JACHGY010000001">
    <property type="protein sequence ID" value="MBB6429702.1"/>
    <property type="molecule type" value="Genomic_DNA"/>
</dbReference>
<accession>A0A7X0H5K7</accession>
<dbReference type="PANTHER" id="PTHR33169">
    <property type="entry name" value="PADR-FAMILY TRANSCRIPTIONAL REGULATOR"/>
    <property type="match status" value="1"/>
</dbReference>
<protein>
    <submittedName>
        <fullName evidence="2">DNA-binding PadR family transcriptional regulator</fullName>
    </submittedName>
</protein>
<evidence type="ECO:0000313" key="2">
    <source>
        <dbReference type="EMBL" id="MBB6429702.1"/>
    </source>
</evidence>
<organism evidence="2 3">
    <name type="scientific">Algisphaera agarilytica</name>
    <dbReference type="NCBI Taxonomy" id="1385975"/>
    <lineage>
        <taxon>Bacteria</taxon>
        <taxon>Pseudomonadati</taxon>
        <taxon>Planctomycetota</taxon>
        <taxon>Phycisphaerae</taxon>
        <taxon>Phycisphaerales</taxon>
        <taxon>Phycisphaeraceae</taxon>
        <taxon>Algisphaera</taxon>
    </lineage>
</organism>
<evidence type="ECO:0000259" key="1">
    <source>
        <dbReference type="Pfam" id="PF03551"/>
    </source>
</evidence>
<dbReference type="InterPro" id="IPR036390">
    <property type="entry name" value="WH_DNA-bd_sf"/>
</dbReference>
<gene>
    <name evidence="2" type="ORF">HNQ40_001508</name>
</gene>
<reference evidence="2 3" key="1">
    <citation type="submission" date="2020-08" db="EMBL/GenBank/DDBJ databases">
        <title>Genomic Encyclopedia of Type Strains, Phase IV (KMG-IV): sequencing the most valuable type-strain genomes for metagenomic binning, comparative biology and taxonomic classification.</title>
        <authorList>
            <person name="Goeker M."/>
        </authorList>
    </citation>
    <scope>NUCLEOTIDE SEQUENCE [LARGE SCALE GENOMIC DNA]</scope>
    <source>
        <strain evidence="2 3">DSM 103725</strain>
    </source>
</reference>
<dbReference type="Proteomes" id="UP000541810">
    <property type="component" value="Unassembled WGS sequence"/>
</dbReference>
<dbReference type="Gene3D" id="1.10.10.10">
    <property type="entry name" value="Winged helix-like DNA-binding domain superfamily/Winged helix DNA-binding domain"/>
    <property type="match status" value="1"/>
</dbReference>